<dbReference type="OrthoDB" id="200948at2759"/>
<dbReference type="EMBL" id="BRYA01000241">
    <property type="protein sequence ID" value="GMI45285.1"/>
    <property type="molecule type" value="Genomic_DNA"/>
</dbReference>
<dbReference type="GO" id="GO:0046513">
    <property type="term" value="P:ceramide biosynthetic process"/>
    <property type="evidence" value="ECO:0007669"/>
    <property type="project" value="TreeGrafter"/>
</dbReference>
<organism evidence="13 14">
    <name type="scientific">Triparma columacea</name>
    <dbReference type="NCBI Taxonomy" id="722753"/>
    <lineage>
        <taxon>Eukaryota</taxon>
        <taxon>Sar</taxon>
        <taxon>Stramenopiles</taxon>
        <taxon>Ochrophyta</taxon>
        <taxon>Bolidophyceae</taxon>
        <taxon>Parmales</taxon>
        <taxon>Triparmaceae</taxon>
        <taxon>Triparma</taxon>
    </lineage>
</organism>
<proteinExistence type="inferred from homology"/>
<dbReference type="InterPro" id="IPR013866">
    <property type="entry name" value="Sphingolipid_d4-desaturase_N"/>
</dbReference>
<gene>
    <name evidence="13" type="ORF">TrCOL_g2697</name>
</gene>
<keyword evidence="8 9" id="KW-0472">Membrane</keyword>
<dbReference type="InterPro" id="IPR011388">
    <property type="entry name" value="DES1/DES2"/>
</dbReference>
<reference evidence="14" key="1">
    <citation type="journal article" date="2023" name="Commun. Biol.">
        <title>Genome analysis of Parmales, the sister group of diatoms, reveals the evolutionary specialization of diatoms from phago-mixotrophs to photoautotrophs.</title>
        <authorList>
            <person name="Ban H."/>
            <person name="Sato S."/>
            <person name="Yoshikawa S."/>
            <person name="Yamada K."/>
            <person name="Nakamura Y."/>
            <person name="Ichinomiya M."/>
            <person name="Sato N."/>
            <person name="Blanc-Mathieu R."/>
            <person name="Endo H."/>
            <person name="Kuwata A."/>
            <person name="Ogata H."/>
        </authorList>
    </citation>
    <scope>NUCLEOTIDE SEQUENCE [LARGE SCALE GENOMIC DNA]</scope>
</reference>
<feature type="domain" description="Sphingolipid delta4-desaturase N-terminal" evidence="12">
    <location>
        <begin position="29"/>
        <end position="68"/>
    </location>
</feature>
<evidence type="ECO:0000256" key="1">
    <source>
        <dbReference type="ARBA" id="ARBA00004141"/>
    </source>
</evidence>
<dbReference type="GO" id="GO:0042284">
    <property type="term" value="F:sphingolipid delta-4 desaturase activity"/>
    <property type="evidence" value="ECO:0007669"/>
    <property type="project" value="UniProtKB-UniRule"/>
</dbReference>
<dbReference type="Proteomes" id="UP001165065">
    <property type="component" value="Unassembled WGS sequence"/>
</dbReference>
<dbReference type="PIRSF" id="PIRSF017228">
    <property type="entry name" value="Sphnglp_dlt4_des"/>
    <property type="match status" value="1"/>
</dbReference>
<dbReference type="PANTHER" id="PTHR12879:SF8">
    <property type="entry name" value="SPHINGOLIPID DELTA(4)-DESATURASE DES1"/>
    <property type="match status" value="1"/>
</dbReference>
<name>A0A9W7GK13_9STRA</name>
<evidence type="ECO:0000256" key="2">
    <source>
        <dbReference type="ARBA" id="ARBA00006146"/>
    </source>
</evidence>
<feature type="transmembrane region" description="Helical" evidence="11">
    <location>
        <begin position="233"/>
        <end position="254"/>
    </location>
</feature>
<dbReference type="EC" id="1.14.19.17" evidence="3"/>
<evidence type="ECO:0000256" key="6">
    <source>
        <dbReference type="ARBA" id="ARBA00023002"/>
    </source>
</evidence>
<dbReference type="PANTHER" id="PTHR12879">
    <property type="entry name" value="SPHINGOLIPID DELTA 4 DESATURASE/C-4 HYDROXYLASE PROTEIN DES2"/>
    <property type="match status" value="1"/>
</dbReference>
<dbReference type="Pfam" id="PF00487">
    <property type="entry name" value="FA_desaturase"/>
    <property type="match status" value="1"/>
</dbReference>
<keyword evidence="5 11" id="KW-1133">Transmembrane helix</keyword>
<comment type="subcellular location">
    <subcellularLocation>
        <location evidence="1">Membrane</location>
        <topology evidence="1">Multi-pass membrane protein</topology>
    </subcellularLocation>
</comment>
<accession>A0A9W7GK13</accession>
<evidence type="ECO:0000256" key="11">
    <source>
        <dbReference type="SAM" id="Phobius"/>
    </source>
</evidence>
<dbReference type="Pfam" id="PF08557">
    <property type="entry name" value="Lipid_DES"/>
    <property type="match status" value="1"/>
</dbReference>
<feature type="region of interest" description="Disordered" evidence="10">
    <location>
        <begin position="1"/>
        <end position="28"/>
    </location>
</feature>
<dbReference type="CDD" id="cd03508">
    <property type="entry name" value="Delta4-sphingolipid-FADS-like"/>
    <property type="match status" value="1"/>
</dbReference>
<evidence type="ECO:0000256" key="10">
    <source>
        <dbReference type="SAM" id="MobiDB-lite"/>
    </source>
</evidence>
<dbReference type="InterPro" id="IPR005804">
    <property type="entry name" value="FA_desaturase_dom"/>
</dbReference>
<dbReference type="SMART" id="SM01269">
    <property type="entry name" value="Lipid_DES"/>
    <property type="match status" value="1"/>
</dbReference>
<keyword evidence="6 9" id="KW-0560">Oxidoreductase</keyword>
<evidence type="ECO:0000256" key="8">
    <source>
        <dbReference type="ARBA" id="ARBA00023136"/>
    </source>
</evidence>
<keyword evidence="4 11" id="KW-0812">Transmembrane</keyword>
<evidence type="ECO:0000313" key="13">
    <source>
        <dbReference type="EMBL" id="GMI45285.1"/>
    </source>
</evidence>
<comment type="similarity">
    <text evidence="2 9">Belongs to the fatty acid desaturase type 1 family. DEGS subfamily.</text>
</comment>
<evidence type="ECO:0000256" key="3">
    <source>
        <dbReference type="ARBA" id="ARBA00012021"/>
    </source>
</evidence>
<protein>
    <recommendedName>
        <fullName evidence="3">sphingolipid 4-desaturase</fullName>
        <ecNumber evidence="3">1.14.19.17</ecNumber>
    </recommendedName>
</protein>
<evidence type="ECO:0000256" key="5">
    <source>
        <dbReference type="ARBA" id="ARBA00022989"/>
    </source>
</evidence>
<evidence type="ECO:0000256" key="9">
    <source>
        <dbReference type="PIRNR" id="PIRNR017228"/>
    </source>
</evidence>
<sequence>MCRKESIPTEDSSASGAEQLAAERKEKKDASDMFYWDDYTEEPHASRRHQITAAHPEIKKLFGHCPLTKWKVLASVMIQLISIHLLQDADWKTWLFCCYTLSGSINHMMTLAMHELSHNLGAKKVLHNRMLGIFANLPMGLPASASFKRYHMEHHRYQGEDVLDVDIPTVFETKFFTNTFLKVIWCLLQPLFYSLRPLFVNPKDPGYWEKVNYACAITFNSTIYYFYGFKGLSYLILGTLLGMGIHPVAGHFIAEHYVMNKGQETYSYYGPLNWLTFNVGYHNEHHDFPFIAGTNLPKVRAIAPEFYDNLPHYHSWSKVIVDYICDDKVGPFARTKRVTVSNQEIADLKARGGLVK</sequence>
<dbReference type="AlphaFoldDB" id="A0A9W7GK13"/>
<keyword evidence="7 9" id="KW-0443">Lipid metabolism</keyword>
<dbReference type="GO" id="GO:0016020">
    <property type="term" value="C:membrane"/>
    <property type="evidence" value="ECO:0007669"/>
    <property type="project" value="UniProtKB-SubCell"/>
</dbReference>
<evidence type="ECO:0000259" key="12">
    <source>
        <dbReference type="SMART" id="SM01269"/>
    </source>
</evidence>
<evidence type="ECO:0000256" key="7">
    <source>
        <dbReference type="ARBA" id="ARBA00023098"/>
    </source>
</evidence>
<keyword evidence="14" id="KW-1185">Reference proteome</keyword>
<comment type="caution">
    <text evidence="13">The sequence shown here is derived from an EMBL/GenBank/DDBJ whole genome shotgun (WGS) entry which is preliminary data.</text>
</comment>
<evidence type="ECO:0000313" key="14">
    <source>
        <dbReference type="Proteomes" id="UP001165065"/>
    </source>
</evidence>
<evidence type="ECO:0000256" key="4">
    <source>
        <dbReference type="ARBA" id="ARBA00022692"/>
    </source>
</evidence>